<dbReference type="InterPro" id="IPR055713">
    <property type="entry name" value="DUF7289"/>
</dbReference>
<comment type="caution">
    <text evidence="2">The sequence shown here is derived from an EMBL/GenBank/DDBJ whole genome shotgun (WGS) entry which is preliminary data.</text>
</comment>
<dbReference type="Pfam" id="PF23960">
    <property type="entry name" value="DUF7289"/>
    <property type="match status" value="1"/>
</dbReference>
<feature type="transmembrane region" description="Helical" evidence="1">
    <location>
        <begin position="14"/>
        <end position="33"/>
    </location>
</feature>
<keyword evidence="1" id="KW-0812">Transmembrane</keyword>
<reference evidence="2 3" key="1">
    <citation type="journal article" date="2019" name="Int. J. Syst. Evol. Microbiol.">
        <title>The Global Catalogue of Microorganisms (GCM) 10K type strain sequencing project: providing services to taxonomists for standard genome sequencing and annotation.</title>
        <authorList>
            <consortium name="The Broad Institute Genomics Platform"/>
            <consortium name="The Broad Institute Genome Sequencing Center for Infectious Disease"/>
            <person name="Wu L."/>
            <person name="Ma J."/>
        </authorList>
    </citation>
    <scope>NUCLEOTIDE SEQUENCE [LARGE SCALE GENOMIC DNA]</scope>
    <source>
        <strain evidence="2 3">CGMCC 1.15824</strain>
    </source>
</reference>
<gene>
    <name evidence="2" type="ORF">ACFPFO_02250</name>
</gene>
<sequence length="237" mass="24897">MIAGQDEDRGVSEVVGFILVFAVVIISVGLLYTTAFQSMHSYQEGEQVKSAAQGMEALASNFNDVLRQGGTDQRSGELTLRDGTVRTDGSGGSLTVDIDSDGYDETVSLGKLTYQYGSSTIAYEGGGVFQGVEDEPDRSAVTSQPALACGDDRAVVSVLSLDGDERSIQASGTQRFTLVEQSVESRTFTGVNGVSLAVSGSAHQGGWDAALDRNGWNNGSCTASTVVVRIVRATVEF</sequence>
<accession>A0ABD5QC95</accession>
<protein>
    <submittedName>
        <fullName evidence="2">Archaellin/type IV pilin N-terminal domain-containing protein</fullName>
    </submittedName>
</protein>
<organism evidence="2 3">
    <name type="scientific">Saliphagus infecundisoli</name>
    <dbReference type="NCBI Taxonomy" id="1849069"/>
    <lineage>
        <taxon>Archaea</taxon>
        <taxon>Methanobacteriati</taxon>
        <taxon>Methanobacteriota</taxon>
        <taxon>Stenosarchaea group</taxon>
        <taxon>Halobacteria</taxon>
        <taxon>Halobacteriales</taxon>
        <taxon>Natrialbaceae</taxon>
        <taxon>Saliphagus</taxon>
    </lineage>
</organism>
<keyword evidence="3" id="KW-1185">Reference proteome</keyword>
<dbReference type="AlphaFoldDB" id="A0ABD5QC95"/>
<dbReference type="Proteomes" id="UP001595925">
    <property type="component" value="Unassembled WGS sequence"/>
</dbReference>
<evidence type="ECO:0000313" key="2">
    <source>
        <dbReference type="EMBL" id="MFC4986617.1"/>
    </source>
</evidence>
<evidence type="ECO:0000256" key="1">
    <source>
        <dbReference type="SAM" id="Phobius"/>
    </source>
</evidence>
<evidence type="ECO:0000313" key="3">
    <source>
        <dbReference type="Proteomes" id="UP001595925"/>
    </source>
</evidence>
<proteinExistence type="predicted"/>
<name>A0ABD5QC95_9EURY</name>
<dbReference type="EMBL" id="JBHSJG010000005">
    <property type="protein sequence ID" value="MFC4986617.1"/>
    <property type="molecule type" value="Genomic_DNA"/>
</dbReference>
<keyword evidence="1" id="KW-0472">Membrane</keyword>
<keyword evidence="1" id="KW-1133">Transmembrane helix</keyword>
<dbReference type="RefSeq" id="WP_114577675.1">
    <property type="nucleotide sequence ID" value="NZ_JAIVEF010000003.1"/>
</dbReference>